<feature type="compositionally biased region" description="Polar residues" evidence="1">
    <location>
        <begin position="28"/>
        <end position="48"/>
    </location>
</feature>
<gene>
    <name evidence="2" type="ORF">NI17_018095</name>
</gene>
<dbReference type="AlphaFoldDB" id="A0A399FXZ6"/>
<dbReference type="RefSeq" id="WP_068691068.1">
    <property type="nucleotide sequence ID" value="NZ_CP063196.1"/>
</dbReference>
<evidence type="ECO:0000313" key="2">
    <source>
        <dbReference type="EMBL" id="UOE18690.1"/>
    </source>
</evidence>
<proteinExistence type="predicted"/>
<organism evidence="2 3">
    <name type="scientific">Thermobifida halotolerans</name>
    <dbReference type="NCBI Taxonomy" id="483545"/>
    <lineage>
        <taxon>Bacteria</taxon>
        <taxon>Bacillati</taxon>
        <taxon>Actinomycetota</taxon>
        <taxon>Actinomycetes</taxon>
        <taxon>Streptosporangiales</taxon>
        <taxon>Nocardiopsidaceae</taxon>
        <taxon>Thermobifida</taxon>
    </lineage>
</organism>
<evidence type="ECO:0000256" key="1">
    <source>
        <dbReference type="SAM" id="MobiDB-lite"/>
    </source>
</evidence>
<dbReference type="KEGG" id="thao:NI17_018095"/>
<protein>
    <submittedName>
        <fullName evidence="2">Uncharacterized protein</fullName>
    </submittedName>
</protein>
<accession>A0A399FXZ6</accession>
<dbReference type="EMBL" id="CP063196">
    <property type="protein sequence ID" value="UOE18690.1"/>
    <property type="molecule type" value="Genomic_DNA"/>
</dbReference>
<sequence>MVAAVGEQVAVRAQDRVPVAHRDPWSYSEWTGSNTGSVIRRSPPTSSGTVAAPTWVTVPTPL</sequence>
<feature type="compositionally biased region" description="Low complexity" evidence="1">
    <location>
        <begin position="49"/>
        <end position="62"/>
    </location>
</feature>
<evidence type="ECO:0000313" key="3">
    <source>
        <dbReference type="Proteomes" id="UP000265719"/>
    </source>
</evidence>
<name>A0A399FXZ6_9ACTN</name>
<dbReference type="Proteomes" id="UP000265719">
    <property type="component" value="Chromosome"/>
</dbReference>
<reference evidence="2" key="1">
    <citation type="submission" date="2020-10" db="EMBL/GenBank/DDBJ databases">
        <title>De novo genome project of the cellulose decomposer Thermobifida halotolerans type strain.</title>
        <authorList>
            <person name="Nagy I."/>
            <person name="Horvath B."/>
            <person name="Kukolya J."/>
            <person name="Nagy I."/>
            <person name="Orsini M."/>
        </authorList>
    </citation>
    <scope>NUCLEOTIDE SEQUENCE</scope>
    <source>
        <strain evidence="2">DSM 44931</strain>
    </source>
</reference>
<keyword evidence="3" id="KW-1185">Reference proteome</keyword>
<feature type="region of interest" description="Disordered" evidence="1">
    <location>
        <begin position="24"/>
        <end position="62"/>
    </location>
</feature>